<accession>A0AAD7EM25</accession>
<evidence type="ECO:0000313" key="1">
    <source>
        <dbReference type="EMBL" id="KAJ7337003.1"/>
    </source>
</evidence>
<sequence>DQTGIYIHLNTSQTFEVRGSKQVSVLANDEKCAYTLGIATTPNGPVPLEQV</sequence>
<comment type="caution">
    <text evidence="1">The sequence shown here is derived from an EMBL/GenBank/DDBJ whole genome shotgun (WGS) entry which is preliminary data.</text>
</comment>
<keyword evidence="2" id="KW-1185">Reference proteome</keyword>
<dbReference type="EMBL" id="JARIHO010000030">
    <property type="protein sequence ID" value="KAJ7337003.1"/>
    <property type="molecule type" value="Genomic_DNA"/>
</dbReference>
<dbReference type="AlphaFoldDB" id="A0AAD7EM25"/>
<evidence type="ECO:0000313" key="2">
    <source>
        <dbReference type="Proteomes" id="UP001218218"/>
    </source>
</evidence>
<proteinExistence type="predicted"/>
<reference evidence="1" key="1">
    <citation type="submission" date="2023-03" db="EMBL/GenBank/DDBJ databases">
        <title>Massive genome expansion in bonnet fungi (Mycena s.s.) driven by repeated elements and novel gene families across ecological guilds.</title>
        <authorList>
            <consortium name="Lawrence Berkeley National Laboratory"/>
            <person name="Harder C.B."/>
            <person name="Miyauchi S."/>
            <person name="Viragh M."/>
            <person name="Kuo A."/>
            <person name="Thoen E."/>
            <person name="Andreopoulos B."/>
            <person name="Lu D."/>
            <person name="Skrede I."/>
            <person name="Drula E."/>
            <person name="Henrissat B."/>
            <person name="Morin E."/>
            <person name="Kohler A."/>
            <person name="Barry K."/>
            <person name="LaButti K."/>
            <person name="Morin E."/>
            <person name="Salamov A."/>
            <person name="Lipzen A."/>
            <person name="Mereny Z."/>
            <person name="Hegedus B."/>
            <person name="Baldrian P."/>
            <person name="Stursova M."/>
            <person name="Weitz H."/>
            <person name="Taylor A."/>
            <person name="Grigoriev I.V."/>
            <person name="Nagy L.G."/>
            <person name="Martin F."/>
            <person name="Kauserud H."/>
        </authorList>
    </citation>
    <scope>NUCLEOTIDE SEQUENCE</scope>
    <source>
        <strain evidence="1">CBHHK002</strain>
    </source>
</reference>
<gene>
    <name evidence="1" type="ORF">DFH08DRAFT_705801</name>
</gene>
<organism evidence="1 2">
    <name type="scientific">Mycena albidolilacea</name>
    <dbReference type="NCBI Taxonomy" id="1033008"/>
    <lineage>
        <taxon>Eukaryota</taxon>
        <taxon>Fungi</taxon>
        <taxon>Dikarya</taxon>
        <taxon>Basidiomycota</taxon>
        <taxon>Agaricomycotina</taxon>
        <taxon>Agaricomycetes</taxon>
        <taxon>Agaricomycetidae</taxon>
        <taxon>Agaricales</taxon>
        <taxon>Marasmiineae</taxon>
        <taxon>Mycenaceae</taxon>
        <taxon>Mycena</taxon>
    </lineage>
</organism>
<protein>
    <submittedName>
        <fullName evidence="1">Uncharacterized protein</fullName>
    </submittedName>
</protein>
<dbReference type="Proteomes" id="UP001218218">
    <property type="component" value="Unassembled WGS sequence"/>
</dbReference>
<feature type="non-terminal residue" evidence="1">
    <location>
        <position position="1"/>
    </location>
</feature>
<name>A0AAD7EM25_9AGAR</name>